<organism evidence="3 4">
    <name type="scientific">Chitinophaga defluvii</name>
    <dbReference type="NCBI Taxonomy" id="3163343"/>
    <lineage>
        <taxon>Bacteria</taxon>
        <taxon>Pseudomonadati</taxon>
        <taxon>Bacteroidota</taxon>
        <taxon>Chitinophagia</taxon>
        <taxon>Chitinophagales</taxon>
        <taxon>Chitinophagaceae</taxon>
        <taxon>Chitinophaga</taxon>
    </lineage>
</organism>
<dbReference type="Pfam" id="PF13439">
    <property type="entry name" value="Glyco_transf_4"/>
    <property type="match status" value="1"/>
</dbReference>
<evidence type="ECO:0000313" key="3">
    <source>
        <dbReference type="EMBL" id="MET6998756.1"/>
    </source>
</evidence>
<comment type="caution">
    <text evidence="3">The sequence shown here is derived from an EMBL/GenBank/DDBJ whole genome shotgun (WGS) entry which is preliminary data.</text>
</comment>
<dbReference type="EMBL" id="JBEXAC010000002">
    <property type="protein sequence ID" value="MET6998756.1"/>
    <property type="molecule type" value="Genomic_DNA"/>
</dbReference>
<dbReference type="Proteomes" id="UP001549749">
    <property type="component" value="Unassembled WGS sequence"/>
</dbReference>
<dbReference type="SUPFAM" id="SSF53756">
    <property type="entry name" value="UDP-Glycosyltransferase/glycogen phosphorylase"/>
    <property type="match status" value="1"/>
</dbReference>
<gene>
    <name evidence="3" type="ORF">ABR189_15340</name>
</gene>
<feature type="domain" description="Glycosyltransferase subfamily 4-like N-terminal" evidence="2">
    <location>
        <begin position="4"/>
        <end position="207"/>
    </location>
</feature>
<keyword evidence="3" id="KW-0808">Transferase</keyword>
<dbReference type="RefSeq" id="WP_354661396.1">
    <property type="nucleotide sequence ID" value="NZ_JBEXAC010000002.1"/>
</dbReference>
<dbReference type="CDD" id="cd03801">
    <property type="entry name" value="GT4_PimA-like"/>
    <property type="match status" value="1"/>
</dbReference>
<evidence type="ECO:0000259" key="2">
    <source>
        <dbReference type="Pfam" id="PF13439"/>
    </source>
</evidence>
<sequence length="403" mass="46374">MEKGGAEIVFRNTISVLNREEYKNRCINYVVSKKGKSSLNVDLDLATSSGAETVLGNIYSWRNFRKLKKFLFEIQPDIIHLQHYANLSPAILHAIYVYKKKRAVRVIQTLHTFERVCSNFSGYDYHLNKRCIDCAKDKYRYKIFYRHCSRGGILHSLGKGITALIADFFYNRGVIDSIVAPSDFLKNTLSSRINDTSSIQTIRNPISDTFLKQRASVEKKEDLLVSYGRLSEEKNWDLLITALSEYKMLYFNELPIRVKLIGDGKEREYLISLAREKGVDFIEFIPFLKQAALISEINSAKVAVLPSKCYESFSLFVIETIALNILPLVAGHGGMLEAVERFKCGVTFASDNMQSLAEQIYYCMKSYSKLDKNFVEAKKEVEAELNEREYARKLWEVYDCKME</sequence>
<dbReference type="InterPro" id="IPR050194">
    <property type="entry name" value="Glycosyltransferase_grp1"/>
</dbReference>
<evidence type="ECO:0000259" key="1">
    <source>
        <dbReference type="Pfam" id="PF00534"/>
    </source>
</evidence>
<dbReference type="InterPro" id="IPR028098">
    <property type="entry name" value="Glyco_trans_4-like_N"/>
</dbReference>
<dbReference type="Gene3D" id="3.40.50.2000">
    <property type="entry name" value="Glycogen Phosphorylase B"/>
    <property type="match status" value="2"/>
</dbReference>
<keyword evidence="4" id="KW-1185">Reference proteome</keyword>
<dbReference type="PANTHER" id="PTHR45947:SF3">
    <property type="entry name" value="SULFOQUINOVOSYL TRANSFERASE SQD2"/>
    <property type="match status" value="1"/>
</dbReference>
<accession>A0ABV2T6X0</accession>
<feature type="domain" description="Glycosyl transferase family 1" evidence="1">
    <location>
        <begin position="212"/>
        <end position="380"/>
    </location>
</feature>
<dbReference type="Pfam" id="PF00534">
    <property type="entry name" value="Glycos_transf_1"/>
    <property type="match status" value="1"/>
</dbReference>
<evidence type="ECO:0000313" key="4">
    <source>
        <dbReference type="Proteomes" id="UP001549749"/>
    </source>
</evidence>
<protein>
    <submittedName>
        <fullName evidence="3">Glycosyltransferase family 4 protein</fullName>
        <ecNumber evidence="3">2.4.-.-</ecNumber>
    </submittedName>
</protein>
<keyword evidence="3" id="KW-0328">Glycosyltransferase</keyword>
<dbReference type="InterPro" id="IPR001296">
    <property type="entry name" value="Glyco_trans_1"/>
</dbReference>
<dbReference type="EC" id="2.4.-.-" evidence="3"/>
<dbReference type="PANTHER" id="PTHR45947">
    <property type="entry name" value="SULFOQUINOVOSYL TRANSFERASE SQD2"/>
    <property type="match status" value="1"/>
</dbReference>
<reference evidence="3 4" key="1">
    <citation type="submission" date="2024-06" db="EMBL/GenBank/DDBJ databases">
        <title>Chitinophaga defluvii sp. nov., isolated from municipal sewage.</title>
        <authorList>
            <person name="Zhang L."/>
        </authorList>
    </citation>
    <scope>NUCLEOTIDE SEQUENCE [LARGE SCALE GENOMIC DNA]</scope>
    <source>
        <strain evidence="3 4">H8</strain>
    </source>
</reference>
<dbReference type="GO" id="GO:0016757">
    <property type="term" value="F:glycosyltransferase activity"/>
    <property type="evidence" value="ECO:0007669"/>
    <property type="project" value="UniProtKB-KW"/>
</dbReference>
<proteinExistence type="predicted"/>
<name>A0ABV2T6X0_9BACT</name>